<dbReference type="GO" id="GO:0046677">
    <property type="term" value="P:response to antibiotic"/>
    <property type="evidence" value="ECO:0007669"/>
    <property type="project" value="UniProtKB-KW"/>
</dbReference>
<reference evidence="7 8" key="1">
    <citation type="submission" date="2017-09" db="EMBL/GenBank/DDBJ databases">
        <title>Arcobacter canalis sp. nov., a new species isolated from a water canal contaminated with urban sewage.</title>
        <authorList>
            <person name="Perez-Cataluna A."/>
            <person name="Salas-Masso N."/>
            <person name="Figueras M.J."/>
        </authorList>
    </citation>
    <scope>NUCLEOTIDE SEQUENCE [LARGE SCALE GENOMIC DNA]</scope>
    <source>
        <strain evidence="7 8">F98-3</strain>
    </source>
</reference>
<evidence type="ECO:0000313" key="6">
    <source>
        <dbReference type="EMBL" id="AXX93334.1"/>
    </source>
</evidence>
<protein>
    <recommendedName>
        <fullName evidence="2">beta-lactamase</fullName>
        <ecNumber evidence="2">3.5.2.6</ecNumber>
    </recommendedName>
</protein>
<evidence type="ECO:0000256" key="1">
    <source>
        <dbReference type="ARBA" id="ARBA00001526"/>
    </source>
</evidence>
<dbReference type="Pfam" id="PF08238">
    <property type="entry name" value="Sel1"/>
    <property type="match status" value="8"/>
</dbReference>
<organism evidence="7 8">
    <name type="scientific">Malaciobacter molluscorum LMG 25693</name>
    <dbReference type="NCBI Taxonomy" id="870501"/>
    <lineage>
        <taxon>Bacteria</taxon>
        <taxon>Pseudomonadati</taxon>
        <taxon>Campylobacterota</taxon>
        <taxon>Epsilonproteobacteria</taxon>
        <taxon>Campylobacterales</taxon>
        <taxon>Arcobacteraceae</taxon>
        <taxon>Malaciobacter</taxon>
    </lineage>
</organism>
<gene>
    <name evidence="6" type="ORF">AMOL_2392</name>
    <name evidence="7" type="ORF">CPU12_07785</name>
</gene>
<dbReference type="InterPro" id="IPR006597">
    <property type="entry name" value="Sel1-like"/>
</dbReference>
<keyword evidence="4" id="KW-0046">Antibiotic resistance</keyword>
<dbReference type="GO" id="GO:0008800">
    <property type="term" value="F:beta-lactamase activity"/>
    <property type="evidence" value="ECO:0007669"/>
    <property type="project" value="UniProtKB-EC"/>
</dbReference>
<sequence length="688" mass="81948">MKYLYIILILFLTNTNLISNESNSKEDLIKKAKKANIQAIMDLNKYYYFPETKEGFEYFKKWYPIVLKEANAQDLYKFAMLFKKYNDMFINGHEKYRELLKMSLKKGNKKARIELMKTYYFQYKKRIDIKNDILKDGTKEEIEQAYKIFNNQYESSIADEIKKVLIKKGSEEKQNNYLKDLKKTFYKSKKQTNNLIKKIYETNNLQTLYETAKYLQTKRRRNDAIKLFEKALSLKPTIDIKKDILSELGISYQRIDFNKSLEYLQEATKLYSKSAANYILTLYRANKKYFDKYIQLKNTLLKTSEGKKILADFAYTTYSKYYAYELYEQLAKQEDKDSIIKLTTERFKFSEYSFSPEVYLISKKWEKYIFETKNRDLLLLLKDKLSNKYSKDAKELSSKITQILSSKDNILALRKKYEDNYYDDKAKEYLNKAYELGDTYSAFKLADLYIQERQLPKAIKIYEDLINKKDLYASVALANLYIENYKNYDKAITYLKASANKGYIQAIKKLGYIYAFSDKQNIQKAKTYLTKAINKGEIYSLYYMGTISLKEKNLKDAVRYYQEAIKYKIDDAFYPLASLYSNRFGEYLYKLDNKKAFNYLKEAEKIYKNAALCYQLADFYQNAIGVKKDIKKALNYYEQAYRYDKKPKVAYLIATIYEKNNDIPKAKNWYSKANTKEALKKLEELNKK</sequence>
<dbReference type="Proteomes" id="UP000262712">
    <property type="component" value="Chromosome"/>
</dbReference>
<dbReference type="SUPFAM" id="SSF81901">
    <property type="entry name" value="HCP-like"/>
    <property type="match status" value="3"/>
</dbReference>
<dbReference type="InterPro" id="IPR050767">
    <property type="entry name" value="Sel1_AlgK"/>
</dbReference>
<dbReference type="PROSITE" id="PS50005">
    <property type="entry name" value="TPR"/>
    <property type="match status" value="2"/>
</dbReference>
<keyword evidence="5" id="KW-0802">TPR repeat</keyword>
<dbReference type="Gene3D" id="1.25.40.10">
    <property type="entry name" value="Tetratricopeptide repeat domain"/>
    <property type="match status" value="2"/>
</dbReference>
<dbReference type="EMBL" id="NXFY01000010">
    <property type="protein sequence ID" value="PHO17988.1"/>
    <property type="molecule type" value="Genomic_DNA"/>
</dbReference>
<proteinExistence type="predicted"/>
<dbReference type="SMART" id="SM00028">
    <property type="entry name" value="TPR"/>
    <property type="match status" value="4"/>
</dbReference>
<dbReference type="SMART" id="SM00671">
    <property type="entry name" value="SEL1"/>
    <property type="match status" value="7"/>
</dbReference>
<keyword evidence="3" id="KW-1015">Disulfide bond</keyword>
<evidence type="ECO:0000256" key="5">
    <source>
        <dbReference type="PROSITE-ProRule" id="PRU00339"/>
    </source>
</evidence>
<dbReference type="Proteomes" id="UP000221222">
    <property type="component" value="Unassembled WGS sequence"/>
</dbReference>
<dbReference type="RefSeq" id="WP_099342537.1">
    <property type="nucleotide sequence ID" value="NZ_CP032098.1"/>
</dbReference>
<dbReference type="EC" id="3.5.2.6" evidence="2"/>
<evidence type="ECO:0000313" key="8">
    <source>
        <dbReference type="Proteomes" id="UP000221222"/>
    </source>
</evidence>
<feature type="repeat" description="TPR" evidence="5">
    <location>
        <begin position="205"/>
        <end position="238"/>
    </location>
</feature>
<feature type="repeat" description="TPR" evidence="5">
    <location>
        <begin position="538"/>
        <end position="571"/>
    </location>
</feature>
<evidence type="ECO:0000313" key="7">
    <source>
        <dbReference type="EMBL" id="PHO17988.1"/>
    </source>
</evidence>
<evidence type="ECO:0000256" key="4">
    <source>
        <dbReference type="ARBA" id="ARBA00023251"/>
    </source>
</evidence>
<keyword evidence="8" id="KW-1185">Reference proteome</keyword>
<comment type="catalytic activity">
    <reaction evidence="1">
        <text>a beta-lactam + H2O = a substituted beta-amino acid</text>
        <dbReference type="Rhea" id="RHEA:20401"/>
        <dbReference type="ChEBI" id="CHEBI:15377"/>
        <dbReference type="ChEBI" id="CHEBI:35627"/>
        <dbReference type="ChEBI" id="CHEBI:140347"/>
        <dbReference type="EC" id="3.5.2.6"/>
    </reaction>
</comment>
<evidence type="ECO:0000313" key="9">
    <source>
        <dbReference type="Proteomes" id="UP000262712"/>
    </source>
</evidence>
<dbReference type="KEGG" id="amol:AMOL_2392"/>
<accession>A0A2G1DHL3</accession>
<evidence type="ECO:0000256" key="3">
    <source>
        <dbReference type="ARBA" id="ARBA00023157"/>
    </source>
</evidence>
<name>A0A2G1DHL3_9BACT</name>
<evidence type="ECO:0000256" key="2">
    <source>
        <dbReference type="ARBA" id="ARBA00012865"/>
    </source>
</evidence>
<reference evidence="6 9" key="2">
    <citation type="submission" date="2018-08" db="EMBL/GenBank/DDBJ databases">
        <title>Complete genome of the Arcobacter molluscorum type strain LMG 25693.</title>
        <authorList>
            <person name="Miller W.G."/>
            <person name="Yee E."/>
            <person name="Bono J.L."/>
        </authorList>
    </citation>
    <scope>NUCLEOTIDE SEQUENCE [LARGE SCALE GENOMIC DNA]</scope>
    <source>
        <strain evidence="6 9">CECT 7696</strain>
    </source>
</reference>
<dbReference type="EMBL" id="CP032098">
    <property type="protein sequence ID" value="AXX93334.1"/>
    <property type="molecule type" value="Genomic_DNA"/>
</dbReference>
<dbReference type="InterPro" id="IPR011990">
    <property type="entry name" value="TPR-like_helical_dom_sf"/>
</dbReference>
<dbReference type="AlphaFoldDB" id="A0A2G1DHL3"/>
<dbReference type="PANTHER" id="PTHR11102:SF160">
    <property type="entry name" value="ERAD-ASSOCIATED E3 UBIQUITIN-PROTEIN LIGASE COMPONENT HRD3"/>
    <property type="match status" value="1"/>
</dbReference>
<dbReference type="InterPro" id="IPR019734">
    <property type="entry name" value="TPR_rpt"/>
</dbReference>
<dbReference type="PANTHER" id="PTHR11102">
    <property type="entry name" value="SEL-1-LIKE PROTEIN"/>
    <property type="match status" value="1"/>
</dbReference>